<protein>
    <submittedName>
        <fullName evidence="1">Uncharacterized protein</fullName>
    </submittedName>
</protein>
<evidence type="ECO:0000313" key="1">
    <source>
        <dbReference type="EMBL" id="KAI3824667.1"/>
    </source>
</evidence>
<gene>
    <name evidence="1" type="ORF">L1987_06134</name>
</gene>
<organism evidence="1 2">
    <name type="scientific">Smallanthus sonchifolius</name>
    <dbReference type="NCBI Taxonomy" id="185202"/>
    <lineage>
        <taxon>Eukaryota</taxon>
        <taxon>Viridiplantae</taxon>
        <taxon>Streptophyta</taxon>
        <taxon>Embryophyta</taxon>
        <taxon>Tracheophyta</taxon>
        <taxon>Spermatophyta</taxon>
        <taxon>Magnoliopsida</taxon>
        <taxon>eudicotyledons</taxon>
        <taxon>Gunneridae</taxon>
        <taxon>Pentapetalae</taxon>
        <taxon>asterids</taxon>
        <taxon>campanulids</taxon>
        <taxon>Asterales</taxon>
        <taxon>Asteraceae</taxon>
        <taxon>Asteroideae</taxon>
        <taxon>Heliantheae alliance</taxon>
        <taxon>Millerieae</taxon>
        <taxon>Smallanthus</taxon>
    </lineage>
</organism>
<comment type="caution">
    <text evidence="1">The sequence shown here is derived from an EMBL/GenBank/DDBJ whole genome shotgun (WGS) entry which is preliminary data.</text>
</comment>
<sequence>MSTLKKLDLTKNSFSGSLPADFGFRFPNLQELYINFNKFQGILPNSIINASKLSSISIAANSFTGSIPITFGRLQHLEVFVCGGNYFTTQGSELNFLSSLTNSRKLQILSFAQNPFKAFLPASIGNLSTSLVTFQAHECGIKGNIPSGIGNLTSLRMLGLDNNELEGNIPTTLGKLQNLGQLFLENNKLQGGIPQQFCDLKNLGELYLSHNRLSGIIPPCLGDIGSLAWLFLDSNTFTSTIPSTLWRHKSLVSLNLSSNLLIGKLPSSIGSSNSPLNGLDLSFNRMSGEIPSSIGTYQMLNKLSLAHNKLQGSIPESLGALISLEFLDLSQNNLSGLIPKSLEALRHLQYLNLSYNWLQGEIPIGGLFSNFTASSFMHNKDLCGAQKLQVLPCRSKQHESRALATKSFDQSNLIGNGSYGSVFKGELSDGVTVAIKVFNLLSERAVKSFNVECEVLCSILHRNLIKIISSCTNMDFRCLVMEYMSNGSLDQWLYSHNNHLNLVQRLQIMIDVASALEYLHHGQTTPIIHCDLKPSTVLLDGDMNARVCGIAKIFGEEEFILRTATLGTIEYMAPVKGTVPFAQTYMALHVISESPHFKCGVIGLTSTLTHVDIY</sequence>
<evidence type="ECO:0000313" key="2">
    <source>
        <dbReference type="Proteomes" id="UP001056120"/>
    </source>
</evidence>
<name>A0ACB9JX86_9ASTR</name>
<dbReference type="EMBL" id="CM042019">
    <property type="protein sequence ID" value="KAI3824667.1"/>
    <property type="molecule type" value="Genomic_DNA"/>
</dbReference>
<keyword evidence="2" id="KW-1185">Reference proteome</keyword>
<reference evidence="2" key="1">
    <citation type="journal article" date="2022" name="Mol. Ecol. Resour.">
        <title>The genomes of chicory, endive, great burdock and yacon provide insights into Asteraceae palaeo-polyploidization history and plant inulin production.</title>
        <authorList>
            <person name="Fan W."/>
            <person name="Wang S."/>
            <person name="Wang H."/>
            <person name="Wang A."/>
            <person name="Jiang F."/>
            <person name="Liu H."/>
            <person name="Zhao H."/>
            <person name="Xu D."/>
            <person name="Zhang Y."/>
        </authorList>
    </citation>
    <scope>NUCLEOTIDE SEQUENCE [LARGE SCALE GENOMIC DNA]</scope>
    <source>
        <strain evidence="2">cv. Yunnan</strain>
    </source>
</reference>
<proteinExistence type="predicted"/>
<dbReference type="Proteomes" id="UP001056120">
    <property type="component" value="Linkage Group LG02"/>
</dbReference>
<accession>A0ACB9JX86</accession>
<reference evidence="1 2" key="2">
    <citation type="journal article" date="2022" name="Mol. Ecol. Resour.">
        <title>The genomes of chicory, endive, great burdock and yacon provide insights into Asteraceae paleo-polyploidization history and plant inulin production.</title>
        <authorList>
            <person name="Fan W."/>
            <person name="Wang S."/>
            <person name="Wang H."/>
            <person name="Wang A."/>
            <person name="Jiang F."/>
            <person name="Liu H."/>
            <person name="Zhao H."/>
            <person name="Xu D."/>
            <person name="Zhang Y."/>
        </authorList>
    </citation>
    <scope>NUCLEOTIDE SEQUENCE [LARGE SCALE GENOMIC DNA]</scope>
    <source>
        <strain evidence="2">cv. Yunnan</strain>
        <tissue evidence="1">Leaves</tissue>
    </source>
</reference>